<dbReference type="Gene3D" id="3.40.50.880">
    <property type="match status" value="1"/>
</dbReference>
<name>A0A6M0JZV0_9GAMM</name>
<dbReference type="PANTHER" id="PTHR42695:SF5">
    <property type="entry name" value="GLUTAMINE AMIDOTRANSFERASE YLR126C-RELATED"/>
    <property type="match status" value="1"/>
</dbReference>
<feature type="domain" description="Glutamine amidotransferase" evidence="1">
    <location>
        <begin position="35"/>
        <end position="181"/>
    </location>
</feature>
<dbReference type="CDD" id="cd01741">
    <property type="entry name" value="GATase1_1"/>
    <property type="match status" value="1"/>
</dbReference>
<dbReference type="GO" id="GO:0016740">
    <property type="term" value="F:transferase activity"/>
    <property type="evidence" value="ECO:0007669"/>
    <property type="project" value="UniProtKB-KW"/>
</dbReference>
<sequence>MRIHVLQHVPFEGPAAIGEWAELRGHSIAKTPLYETTDVPPQSDFDWLVVMGGPMGVHDRADYPWLEPEKAFIRETIAAGRKAVGVCLGSQLIAEALGARVSRNPQKEIGWLPITLTQAGRDSSVTGCLPERLEVFHWHGDTFELPAGAVHLARSAVCESQIFLYDNRVLALQCHLESTQQSVRDIVEMCADEIVPSTSIQTAERILAQTHADVSRMHEQLFGMLDRFAALG</sequence>
<dbReference type="Proteomes" id="UP000483379">
    <property type="component" value="Unassembled WGS sequence"/>
</dbReference>
<reference evidence="2 3" key="1">
    <citation type="submission" date="2020-02" db="EMBL/GenBank/DDBJ databases">
        <title>Genome sequences of Thiorhodococcus mannitoliphagus and Thiorhodococcus minor, purple sulfur photosynthetic bacteria in the gammaproteobacterial family, Chromatiaceae.</title>
        <authorList>
            <person name="Aviles F.A."/>
            <person name="Meyer T.E."/>
            <person name="Kyndt J.A."/>
        </authorList>
    </citation>
    <scope>NUCLEOTIDE SEQUENCE [LARGE SCALE GENOMIC DNA]</scope>
    <source>
        <strain evidence="2 3">DSM 11518</strain>
    </source>
</reference>
<dbReference type="InterPro" id="IPR044992">
    <property type="entry name" value="ChyE-like"/>
</dbReference>
<dbReference type="PROSITE" id="PS51273">
    <property type="entry name" value="GATASE_TYPE_1"/>
    <property type="match status" value="1"/>
</dbReference>
<dbReference type="InterPro" id="IPR029062">
    <property type="entry name" value="Class_I_gatase-like"/>
</dbReference>
<dbReference type="InterPro" id="IPR017926">
    <property type="entry name" value="GATASE"/>
</dbReference>
<comment type="caution">
    <text evidence="2">The sequence shown here is derived from an EMBL/GenBank/DDBJ whole genome shotgun (WGS) entry which is preliminary data.</text>
</comment>
<organism evidence="2 3">
    <name type="scientific">Thiorhodococcus minor</name>
    <dbReference type="NCBI Taxonomy" id="57489"/>
    <lineage>
        <taxon>Bacteria</taxon>
        <taxon>Pseudomonadati</taxon>
        <taxon>Pseudomonadota</taxon>
        <taxon>Gammaproteobacteria</taxon>
        <taxon>Chromatiales</taxon>
        <taxon>Chromatiaceae</taxon>
        <taxon>Thiorhodococcus</taxon>
    </lineage>
</organism>
<dbReference type="EMBL" id="JAAIJQ010000018">
    <property type="protein sequence ID" value="NEV61867.1"/>
    <property type="molecule type" value="Genomic_DNA"/>
</dbReference>
<protein>
    <submittedName>
        <fullName evidence="2">Type 1 glutamine amidotransferase</fullName>
    </submittedName>
</protein>
<keyword evidence="2" id="KW-0315">Glutamine amidotransferase</keyword>
<evidence type="ECO:0000259" key="1">
    <source>
        <dbReference type="Pfam" id="PF00117"/>
    </source>
</evidence>
<evidence type="ECO:0000313" key="2">
    <source>
        <dbReference type="EMBL" id="NEV61867.1"/>
    </source>
</evidence>
<dbReference type="AlphaFoldDB" id="A0A6M0JZV0"/>
<keyword evidence="3" id="KW-1185">Reference proteome</keyword>
<dbReference type="SUPFAM" id="SSF52317">
    <property type="entry name" value="Class I glutamine amidotransferase-like"/>
    <property type="match status" value="1"/>
</dbReference>
<dbReference type="PANTHER" id="PTHR42695">
    <property type="entry name" value="GLUTAMINE AMIDOTRANSFERASE YLR126C-RELATED"/>
    <property type="match status" value="1"/>
</dbReference>
<dbReference type="GO" id="GO:0005829">
    <property type="term" value="C:cytosol"/>
    <property type="evidence" value="ECO:0007669"/>
    <property type="project" value="TreeGrafter"/>
</dbReference>
<dbReference type="FunFam" id="3.40.50.880:FF:000033">
    <property type="entry name" value="Glutamine amidotransferase class-I"/>
    <property type="match status" value="1"/>
</dbReference>
<dbReference type="Pfam" id="PF00117">
    <property type="entry name" value="GATase"/>
    <property type="match status" value="1"/>
</dbReference>
<keyword evidence="2" id="KW-0808">Transferase</keyword>
<proteinExistence type="predicted"/>
<accession>A0A6M0JZV0</accession>
<dbReference type="RefSeq" id="WP_164452340.1">
    <property type="nucleotide sequence ID" value="NZ_JAAIJQ010000018.1"/>
</dbReference>
<evidence type="ECO:0000313" key="3">
    <source>
        <dbReference type="Proteomes" id="UP000483379"/>
    </source>
</evidence>
<gene>
    <name evidence="2" type="ORF">G3446_08180</name>
</gene>